<dbReference type="WBParaSite" id="RSKR_0000890300.1">
    <property type="protein sequence ID" value="RSKR_0000890300.1"/>
    <property type="gene ID" value="RSKR_0000890300"/>
</dbReference>
<evidence type="ECO:0000313" key="2">
    <source>
        <dbReference type="WBParaSite" id="RSKR_0000890300.1"/>
    </source>
</evidence>
<dbReference type="Proteomes" id="UP000095286">
    <property type="component" value="Unplaced"/>
</dbReference>
<accession>A0AC35UA50</accession>
<proteinExistence type="predicted"/>
<reference evidence="2" key="1">
    <citation type="submission" date="2016-11" db="UniProtKB">
        <authorList>
            <consortium name="WormBaseParasite"/>
        </authorList>
    </citation>
    <scope>IDENTIFICATION</scope>
    <source>
        <strain evidence="2">KR3021</strain>
    </source>
</reference>
<protein>
    <submittedName>
        <fullName evidence="2">MSP domain-containing protein</fullName>
    </submittedName>
</protein>
<name>A0AC35UA50_9BILA</name>
<evidence type="ECO:0000313" key="1">
    <source>
        <dbReference type="Proteomes" id="UP000095286"/>
    </source>
</evidence>
<sequence>MIITITPSVLTIPATGGRAIHKIKNNGVSRLAFKLKTSNNACYKVRPVYGFIDPNAEVQMEIIKTESAPKEDRLVLQFAETPPEETNPQAPFLASAIQGELIMVLSSN</sequence>
<organism evidence="1 2">
    <name type="scientific">Rhabditophanes sp. KR3021</name>
    <dbReference type="NCBI Taxonomy" id="114890"/>
    <lineage>
        <taxon>Eukaryota</taxon>
        <taxon>Metazoa</taxon>
        <taxon>Ecdysozoa</taxon>
        <taxon>Nematoda</taxon>
        <taxon>Chromadorea</taxon>
        <taxon>Rhabditida</taxon>
        <taxon>Tylenchina</taxon>
        <taxon>Panagrolaimomorpha</taxon>
        <taxon>Strongyloidoidea</taxon>
        <taxon>Alloionematidae</taxon>
        <taxon>Rhabditophanes</taxon>
    </lineage>
</organism>